<name>A0A0D8FSC2_9ACTN</name>
<protein>
    <submittedName>
        <fullName evidence="1">Uncharacterized protein</fullName>
    </submittedName>
</protein>
<evidence type="ECO:0000313" key="2">
    <source>
        <dbReference type="Proteomes" id="UP000032336"/>
    </source>
</evidence>
<accession>A0A0D8FSC2</accession>
<keyword evidence="2" id="KW-1185">Reference proteome</keyword>
<dbReference type="EMBL" id="JXUW01000020">
    <property type="protein sequence ID" value="KJE76170.1"/>
    <property type="molecule type" value="Genomic_DNA"/>
</dbReference>
<organism evidence="1 2">
    <name type="scientific">Ferrimicrobium acidiphilum DSM 19497</name>
    <dbReference type="NCBI Taxonomy" id="1121877"/>
    <lineage>
        <taxon>Bacteria</taxon>
        <taxon>Bacillati</taxon>
        <taxon>Actinomycetota</taxon>
        <taxon>Acidimicrobiia</taxon>
        <taxon>Acidimicrobiales</taxon>
        <taxon>Acidimicrobiaceae</taxon>
        <taxon>Ferrimicrobium</taxon>
    </lineage>
</organism>
<dbReference type="Proteomes" id="UP000032336">
    <property type="component" value="Unassembled WGS sequence"/>
</dbReference>
<sequence length="189" mass="21511">MFAQEWHHERGCCSLKCLLAWERYRVTQVCRQYPLMDEIIDQRDLARALDILATHLNCRPSIDRSLGWLVTVDATWVSPDWAGFVSHAVDLFGTIEGFAADGGEIVGPRCAQFAALKEDLFDALLALIADVTRWRRSCIRDCDAWTLEHASEIVVRADSAFALHNLSFDAVRDLHEWIELIKCADKPRP</sequence>
<gene>
    <name evidence="1" type="ORF">FEAC_20320</name>
</gene>
<proteinExistence type="predicted"/>
<evidence type="ECO:0000313" key="1">
    <source>
        <dbReference type="EMBL" id="KJE76170.1"/>
    </source>
</evidence>
<comment type="caution">
    <text evidence="1">The sequence shown here is derived from an EMBL/GenBank/DDBJ whole genome shotgun (WGS) entry which is preliminary data.</text>
</comment>
<reference evidence="1 2" key="1">
    <citation type="submission" date="2015-01" db="EMBL/GenBank/DDBJ databases">
        <title>Draft genome of the acidophilic iron oxidizer Ferrimicrobium acidiphilum strain T23.</title>
        <authorList>
            <person name="Poehlein A."/>
            <person name="Eisen S."/>
            <person name="Schloemann M."/>
            <person name="Johnson B.D."/>
            <person name="Daniel R."/>
            <person name="Muehling M."/>
        </authorList>
    </citation>
    <scope>NUCLEOTIDE SEQUENCE [LARGE SCALE GENOMIC DNA]</scope>
    <source>
        <strain evidence="1 2">T23</strain>
    </source>
</reference>
<dbReference type="AlphaFoldDB" id="A0A0D8FSC2"/>